<accession>A0A6V7W0S3</accession>
<evidence type="ECO:0000256" key="4">
    <source>
        <dbReference type="ARBA" id="ARBA00023117"/>
    </source>
</evidence>
<keyword evidence="3" id="KW-0862">Zinc</keyword>
<feature type="region of interest" description="Disordered" evidence="7">
    <location>
        <begin position="465"/>
        <end position="492"/>
    </location>
</feature>
<dbReference type="InterPro" id="IPR036427">
    <property type="entry name" value="Bromodomain-like_sf"/>
</dbReference>
<dbReference type="InterPro" id="IPR019787">
    <property type="entry name" value="Znf_PHD-finger"/>
</dbReference>
<proteinExistence type="predicted"/>
<dbReference type="PANTHER" id="PTHR46386:SF1">
    <property type="entry name" value="NUCLEAR BODY PROTEIN SP140-LIKE PROTEIN"/>
    <property type="match status" value="1"/>
</dbReference>
<feature type="compositionally biased region" description="Low complexity" evidence="7">
    <location>
        <begin position="426"/>
        <end position="449"/>
    </location>
</feature>
<feature type="region of interest" description="Disordered" evidence="7">
    <location>
        <begin position="923"/>
        <end position="1053"/>
    </location>
</feature>
<dbReference type="EMBL" id="CAJEWN010000361">
    <property type="protein sequence ID" value="CAD2180061.1"/>
    <property type="molecule type" value="Genomic_DNA"/>
</dbReference>
<dbReference type="GO" id="GO:0008270">
    <property type="term" value="F:zinc ion binding"/>
    <property type="evidence" value="ECO:0007669"/>
    <property type="project" value="UniProtKB-KW"/>
</dbReference>
<evidence type="ECO:0000256" key="7">
    <source>
        <dbReference type="SAM" id="MobiDB-lite"/>
    </source>
</evidence>
<dbReference type="InterPro" id="IPR013083">
    <property type="entry name" value="Znf_RING/FYVE/PHD"/>
</dbReference>
<dbReference type="Gene3D" id="3.30.40.10">
    <property type="entry name" value="Zinc/RING finger domain, C3HC4 (zinc finger)"/>
    <property type="match status" value="1"/>
</dbReference>
<sequence length="1373" mass="154911">MCGLECDVCKQKLTSGDNTTPTICIFPCFHKYCERCKAQVLATARPQHGAESRVSCKLCNQHFLLNVLYDYSENQIEKIFCLHCNIKNKAPVEWRCKSCENRYLCAHCSQPHYHSGHELEPVMKPSIPLRSQCSSHSNVLATYLCSCQARLCDYCLNNHADGSTEHPHEQRIAYTKLAERARTELETIRRQSIRDTEKIENLKEKVATNKKQIGIQATQARTAVANEVVELVNAIIRRGNDIVTCIDSTEETKLKNCGQLEKEMQHWLDRLTKIESFTQSALFTTVQQDHPGMWSASMFSQSALFQVNKRRDLAKNTLEQFERSPIISYQSWSTKELYSAIRSFGLLNLDGEVKIPAQTTPQNAHMFSISNSFTQSNSNSNTSNNSIDTPTIQQQHKRPIPPTQNVPPIIRSTSNHSNASTSQQQQHNVNFSGSNNNNIQQQPLQQQPQRIVTPSASIMILSSPPPNIQPNPPSIHHPIPQQQHNIGGPNLHHSEIHHISVSSPTPIIPQLLQQPLNVSGSRFVQQHPQQQPQQQQPQQHHPQRPPQLLPLNCPLPVVGSPPISLPNTPLTPVMHGPPDQMQIIRQQNMVLQQQHMGQQLQQQPHQQQQRSIQQQQPCLPLRQPPPPQFRMQQITQNHAGPMPHQIQQQNICQNSQQPIYNQQQPPPPPHIIQQQQQMQQHQHYMTAQRLHLQQQQLMLSQQYHPQVMSPPFQQQPPQQHIVNVLDSPHNQQQMGNGSVGQEDRSLPPIISRIPNPRLNAAQQFVDSVIGQNLSSIPSATDNHPQHQYQNSGVTPLEHLVEMTSASTMPQQISSRNFENLPAHISHKQSTSSAIPEIVDLLDDEDDEGRGEQNKNNSSCQELEASINRLITVPIANDIIINSEKIEKINDNLNLLQQQDSAIQQLQQQQNNNNSPHLLKALRQNKPQSAAADSTVSFAGNNSTESPSTVAPINTNSGTKRKPASINIDDGEQQKQKRLAKEIDNNKILNLNNNEEKRPVNISPPADLITTTTEENGEGGGGEDFDNKEENNNEQKLGKLKTSRKSDTPNSLDLRVFSSPEEQNAEEVVTQQEKKNEKISINSKTGKISTIKPLPSNNEEASCSNNKKSEEKICENVGNNNKTEESRNATSDDFWDDYCYVCSQGCDETTGSLGCCESCPRVFHSHCHVPRIKGAMEDLPDDWRCSVCVECEPLTVQTQEFGNREQLLCAKVFLACFEDNSQVELFVNQVPQTETDYHSVIKHPIWLQLIGERINFKSYSNVSKFLDDMNLLFQNFSTFNSPSDPLATKGKSVYTRYIQAVKKFMPFYQKQIWIYVSLYSTRFNSTQATTSSSLNLPMEEDNAEHNNRNRLIVKGTTNVGRKRGGSKAKSQTPA</sequence>
<feature type="compositionally biased region" description="Low complexity" evidence="7">
    <location>
        <begin position="371"/>
        <end position="387"/>
    </location>
</feature>
<feature type="region of interest" description="Disordered" evidence="7">
    <location>
        <begin position="592"/>
        <end position="629"/>
    </location>
</feature>
<evidence type="ECO:0000259" key="10">
    <source>
        <dbReference type="PROSITE" id="PS50089"/>
    </source>
</evidence>
<dbReference type="PROSITE" id="PS50089">
    <property type="entry name" value="ZF_RING_2"/>
    <property type="match status" value="1"/>
</dbReference>
<dbReference type="InterPro" id="IPR001841">
    <property type="entry name" value="Znf_RING"/>
</dbReference>
<dbReference type="OrthoDB" id="1870062at2759"/>
<dbReference type="PROSITE" id="PS00633">
    <property type="entry name" value="BROMODOMAIN_1"/>
    <property type="match status" value="1"/>
</dbReference>
<gene>
    <name evidence="11" type="ORF">MENT_LOCUS32115</name>
</gene>
<evidence type="ECO:0000256" key="6">
    <source>
        <dbReference type="PROSITE-ProRule" id="PRU00175"/>
    </source>
</evidence>
<feature type="domain" description="RING-type" evidence="10">
    <location>
        <begin position="6"/>
        <end position="60"/>
    </location>
</feature>
<dbReference type="PRINTS" id="PR00503">
    <property type="entry name" value="BROMODOMAIN"/>
</dbReference>
<feature type="compositionally biased region" description="Basic and acidic residues" evidence="7">
    <location>
        <begin position="971"/>
        <end position="984"/>
    </location>
</feature>
<feature type="domain" description="Bromo" evidence="8">
    <location>
        <begin position="1235"/>
        <end position="1286"/>
    </location>
</feature>
<name>A0A6V7W0S3_MELEN</name>
<dbReference type="SMART" id="SM00297">
    <property type="entry name" value="BROMO"/>
    <property type="match status" value="1"/>
</dbReference>
<feature type="region of interest" description="Disordered" evidence="7">
    <location>
        <begin position="1059"/>
        <end position="1078"/>
    </location>
</feature>
<dbReference type="InterPro" id="IPR001965">
    <property type="entry name" value="Znf_PHD"/>
</dbReference>
<feature type="compositionally biased region" description="Low complexity" evidence="7">
    <location>
        <begin position="525"/>
        <end position="540"/>
    </location>
</feature>
<feature type="compositionally biased region" description="Polar residues" evidence="7">
    <location>
        <begin position="411"/>
        <end position="425"/>
    </location>
</feature>
<dbReference type="InterPro" id="IPR011011">
    <property type="entry name" value="Znf_FYVE_PHD"/>
</dbReference>
<dbReference type="InterPro" id="IPR019786">
    <property type="entry name" value="Zinc_finger_PHD-type_CS"/>
</dbReference>
<dbReference type="InterPro" id="IPR001487">
    <property type="entry name" value="Bromodomain"/>
</dbReference>
<comment type="caution">
    <text evidence="11">The sequence shown here is derived from an EMBL/GenBank/DDBJ whole genome shotgun (WGS) entry which is preliminary data.</text>
</comment>
<dbReference type="InterPro" id="IPR043563">
    <property type="entry name" value="Sp110/Sp140/Sp140L-like"/>
</dbReference>
<dbReference type="GO" id="GO:0000981">
    <property type="term" value="F:DNA-binding transcription factor activity, RNA polymerase II-specific"/>
    <property type="evidence" value="ECO:0007669"/>
    <property type="project" value="TreeGrafter"/>
</dbReference>
<dbReference type="PROSITE" id="PS50016">
    <property type="entry name" value="ZF_PHD_2"/>
    <property type="match status" value="1"/>
</dbReference>
<dbReference type="PANTHER" id="PTHR46386">
    <property type="entry name" value="NUCLEAR BODY PROTEIN SP140"/>
    <property type="match status" value="1"/>
</dbReference>
<dbReference type="InterPro" id="IPR018359">
    <property type="entry name" value="Bromodomain_CS"/>
</dbReference>
<organism evidence="11 12">
    <name type="scientific">Meloidogyne enterolobii</name>
    <name type="common">Root-knot nematode worm</name>
    <name type="synonym">Meloidogyne mayaguensis</name>
    <dbReference type="NCBI Taxonomy" id="390850"/>
    <lineage>
        <taxon>Eukaryota</taxon>
        <taxon>Metazoa</taxon>
        <taxon>Ecdysozoa</taxon>
        <taxon>Nematoda</taxon>
        <taxon>Chromadorea</taxon>
        <taxon>Rhabditida</taxon>
        <taxon>Tylenchina</taxon>
        <taxon>Tylenchomorpha</taxon>
        <taxon>Tylenchoidea</taxon>
        <taxon>Meloidogynidae</taxon>
        <taxon>Meloidogyninae</taxon>
        <taxon>Meloidogyne</taxon>
    </lineage>
</organism>
<dbReference type="CDD" id="cd15541">
    <property type="entry name" value="PHD_TIF1_like"/>
    <property type="match status" value="1"/>
</dbReference>
<evidence type="ECO:0000259" key="9">
    <source>
        <dbReference type="PROSITE" id="PS50016"/>
    </source>
</evidence>
<evidence type="ECO:0000259" key="8">
    <source>
        <dbReference type="PROSITE" id="PS50014"/>
    </source>
</evidence>
<evidence type="ECO:0000256" key="1">
    <source>
        <dbReference type="ARBA" id="ARBA00022723"/>
    </source>
</evidence>
<feature type="compositionally biased region" description="Low complexity" evidence="7">
    <location>
        <begin position="592"/>
        <end position="621"/>
    </location>
</feature>
<evidence type="ECO:0000313" key="12">
    <source>
        <dbReference type="Proteomes" id="UP000580250"/>
    </source>
</evidence>
<dbReference type="SMART" id="SM00249">
    <property type="entry name" value="PHD"/>
    <property type="match status" value="1"/>
</dbReference>
<dbReference type="SUPFAM" id="SSF47370">
    <property type="entry name" value="Bromodomain"/>
    <property type="match status" value="1"/>
</dbReference>
<dbReference type="Pfam" id="PF00439">
    <property type="entry name" value="Bromodomain"/>
    <property type="match status" value="1"/>
</dbReference>
<evidence type="ECO:0000313" key="11">
    <source>
        <dbReference type="EMBL" id="CAD2180061.1"/>
    </source>
</evidence>
<dbReference type="GO" id="GO:0005634">
    <property type="term" value="C:nucleus"/>
    <property type="evidence" value="ECO:0007669"/>
    <property type="project" value="TreeGrafter"/>
</dbReference>
<keyword evidence="1" id="KW-0479">Metal-binding</keyword>
<dbReference type="Gene3D" id="1.20.920.10">
    <property type="entry name" value="Bromodomain-like"/>
    <property type="match status" value="1"/>
</dbReference>
<feature type="compositionally biased region" description="Acidic residues" evidence="7">
    <location>
        <begin position="1014"/>
        <end position="1026"/>
    </location>
</feature>
<keyword evidence="4 5" id="KW-0103">Bromodomain</keyword>
<evidence type="ECO:0000256" key="3">
    <source>
        <dbReference type="ARBA" id="ARBA00022833"/>
    </source>
</evidence>
<evidence type="ECO:0000256" key="2">
    <source>
        <dbReference type="ARBA" id="ARBA00022771"/>
    </source>
</evidence>
<feature type="region of interest" description="Disordered" evidence="7">
    <location>
        <begin position="1354"/>
        <end position="1373"/>
    </location>
</feature>
<protein>
    <submittedName>
        <fullName evidence="11">Uncharacterized protein</fullName>
    </submittedName>
</protein>
<feature type="domain" description="PHD-type" evidence="9">
    <location>
        <begin position="1135"/>
        <end position="1190"/>
    </location>
</feature>
<feature type="region of interest" description="Disordered" evidence="7">
    <location>
        <begin position="522"/>
        <end position="553"/>
    </location>
</feature>
<feature type="compositionally biased region" description="Basic and acidic residues" evidence="7">
    <location>
        <begin position="1027"/>
        <end position="1036"/>
    </location>
</feature>
<evidence type="ECO:0000256" key="5">
    <source>
        <dbReference type="PROSITE-ProRule" id="PRU00035"/>
    </source>
</evidence>
<keyword evidence="2 6" id="KW-0863">Zinc-finger</keyword>
<feature type="compositionally biased region" description="Low complexity" evidence="7">
    <location>
        <begin position="476"/>
        <end position="486"/>
    </location>
</feature>
<reference evidence="11 12" key="1">
    <citation type="submission" date="2020-08" db="EMBL/GenBank/DDBJ databases">
        <authorList>
            <person name="Koutsovoulos G."/>
            <person name="Danchin GJ E."/>
        </authorList>
    </citation>
    <scope>NUCLEOTIDE SEQUENCE [LARGE SCALE GENOMIC DNA]</scope>
</reference>
<dbReference type="Proteomes" id="UP000580250">
    <property type="component" value="Unassembled WGS sequence"/>
</dbReference>
<dbReference type="PROSITE" id="PS50014">
    <property type="entry name" value="BROMODOMAIN_2"/>
    <property type="match status" value="1"/>
</dbReference>
<feature type="compositionally biased region" description="Polar residues" evidence="7">
    <location>
        <begin position="924"/>
        <end position="957"/>
    </location>
</feature>
<dbReference type="SUPFAM" id="SSF57903">
    <property type="entry name" value="FYVE/PHD zinc finger"/>
    <property type="match status" value="1"/>
</dbReference>
<feature type="compositionally biased region" description="Pro residues" evidence="7">
    <location>
        <begin position="465"/>
        <end position="475"/>
    </location>
</feature>
<feature type="region of interest" description="Disordered" evidence="7">
    <location>
        <begin position="371"/>
        <end position="450"/>
    </location>
</feature>
<dbReference type="PROSITE" id="PS01359">
    <property type="entry name" value="ZF_PHD_1"/>
    <property type="match status" value="1"/>
</dbReference>